<name>A0A835CV07_APHGI</name>
<keyword evidence="1" id="KW-0472">Membrane</keyword>
<accession>A0A835CV07</accession>
<evidence type="ECO:0000313" key="2">
    <source>
        <dbReference type="EMBL" id="KAF7996977.1"/>
    </source>
</evidence>
<keyword evidence="3" id="KW-1185">Reference proteome</keyword>
<protein>
    <submittedName>
        <fullName evidence="2">Uncharacterized protein</fullName>
    </submittedName>
</protein>
<dbReference type="EMBL" id="JACMRX010000001">
    <property type="protein sequence ID" value="KAF7996977.1"/>
    <property type="molecule type" value="Genomic_DNA"/>
</dbReference>
<keyword evidence="1" id="KW-1133">Transmembrane helix</keyword>
<gene>
    <name evidence="2" type="ORF">HCN44_005254</name>
</gene>
<sequence length="242" mass="27578">MTTPSNQQNVLLAPMNIVSTTVSSKQNDWWPVIEQEIIHSSQHKPDIQQSILPTFYMSVPSTLPPYYRSDNWTPYGHPEHVFPVMSESNNNQVIQLPLKYLSIGLFIGLLTLFAIIQSSIMTISKQKKENTIDDLSDRKKRDVHSSKDFYHMTPEQQEIFLNDAKIRCIQKTICEENRQLVNDLGLSGIKLAKYLMRSVKNSLKTTSGWDKLVDDAGEAGLRGDDCNVLYRDCQFPAISQIS</sequence>
<organism evidence="2 3">
    <name type="scientific">Aphidius gifuensis</name>
    <name type="common">Parasitoid wasp</name>
    <dbReference type="NCBI Taxonomy" id="684658"/>
    <lineage>
        <taxon>Eukaryota</taxon>
        <taxon>Metazoa</taxon>
        <taxon>Ecdysozoa</taxon>
        <taxon>Arthropoda</taxon>
        <taxon>Hexapoda</taxon>
        <taxon>Insecta</taxon>
        <taxon>Pterygota</taxon>
        <taxon>Neoptera</taxon>
        <taxon>Endopterygota</taxon>
        <taxon>Hymenoptera</taxon>
        <taxon>Apocrita</taxon>
        <taxon>Ichneumonoidea</taxon>
        <taxon>Braconidae</taxon>
        <taxon>Aphidiinae</taxon>
        <taxon>Aphidius</taxon>
    </lineage>
</organism>
<reference evidence="2 3" key="1">
    <citation type="submission" date="2020-08" db="EMBL/GenBank/DDBJ databases">
        <title>Aphidius gifuensis genome sequencing and assembly.</title>
        <authorList>
            <person name="Du Z."/>
        </authorList>
    </citation>
    <scope>NUCLEOTIDE SEQUENCE [LARGE SCALE GENOMIC DNA]</scope>
    <source>
        <strain evidence="2">YNYX2018</strain>
        <tissue evidence="2">Adults</tissue>
    </source>
</reference>
<proteinExistence type="predicted"/>
<evidence type="ECO:0000256" key="1">
    <source>
        <dbReference type="SAM" id="Phobius"/>
    </source>
</evidence>
<dbReference type="Proteomes" id="UP000639338">
    <property type="component" value="Unassembled WGS sequence"/>
</dbReference>
<feature type="transmembrane region" description="Helical" evidence="1">
    <location>
        <begin position="100"/>
        <end position="120"/>
    </location>
</feature>
<dbReference type="AlphaFoldDB" id="A0A835CV07"/>
<keyword evidence="1" id="KW-0812">Transmembrane</keyword>
<evidence type="ECO:0000313" key="3">
    <source>
        <dbReference type="Proteomes" id="UP000639338"/>
    </source>
</evidence>
<dbReference type="PANTHER" id="PTHR41158:SF2">
    <property type="entry name" value="AGAP010294-PA"/>
    <property type="match status" value="1"/>
</dbReference>
<dbReference type="PANTHER" id="PTHR41158">
    <property type="entry name" value="AGAP010294-PA"/>
    <property type="match status" value="1"/>
</dbReference>
<comment type="caution">
    <text evidence="2">The sequence shown here is derived from an EMBL/GenBank/DDBJ whole genome shotgun (WGS) entry which is preliminary data.</text>
</comment>